<evidence type="ECO:0000313" key="2">
    <source>
        <dbReference type="Proteomes" id="UP000193228"/>
    </source>
</evidence>
<dbReference type="Proteomes" id="UP000193228">
    <property type="component" value="Unassembled WGS sequence"/>
</dbReference>
<evidence type="ECO:0000313" key="1">
    <source>
        <dbReference type="EMBL" id="SMG11470.1"/>
    </source>
</evidence>
<keyword evidence="2" id="KW-1185">Reference proteome</keyword>
<dbReference type="AlphaFoldDB" id="A0A1X7IA40"/>
<gene>
    <name evidence="1" type="ORF">SAMN06265784_101484</name>
</gene>
<reference evidence="2" key="1">
    <citation type="submission" date="2017-04" db="EMBL/GenBank/DDBJ databases">
        <authorList>
            <person name="Varghese N."/>
            <person name="Submissions S."/>
        </authorList>
    </citation>
    <scope>NUCLEOTIDE SEQUENCE [LARGE SCALE GENOMIC DNA]</scope>
    <source>
        <strain evidence="2">LMG 29540</strain>
    </source>
</reference>
<proteinExistence type="predicted"/>
<dbReference type="EMBL" id="FXAT01000001">
    <property type="protein sequence ID" value="SMG11470.1"/>
    <property type="molecule type" value="Genomic_DNA"/>
</dbReference>
<protein>
    <submittedName>
        <fullName evidence="1">Uncharacterized protein</fullName>
    </submittedName>
</protein>
<sequence length="33" mass="3660">MTRFQNTLVPGDGIRNGAVQTFIREVEPALSEL</sequence>
<name>A0A1X7IA40_9BURK</name>
<organism evidence="1 2">
    <name type="scientific">Paraburkholderia susongensis</name>
    <dbReference type="NCBI Taxonomy" id="1515439"/>
    <lineage>
        <taxon>Bacteria</taxon>
        <taxon>Pseudomonadati</taxon>
        <taxon>Pseudomonadota</taxon>
        <taxon>Betaproteobacteria</taxon>
        <taxon>Burkholderiales</taxon>
        <taxon>Burkholderiaceae</taxon>
        <taxon>Paraburkholderia</taxon>
    </lineage>
</organism>
<accession>A0A1X7IA40</accession>